<evidence type="ECO:0000256" key="1">
    <source>
        <dbReference type="SAM" id="Phobius"/>
    </source>
</evidence>
<keyword evidence="2" id="KW-1185">Reference proteome</keyword>
<protein>
    <submittedName>
        <fullName evidence="3">Cell death abnormality protein 1-like isoform X1</fullName>
    </submittedName>
</protein>
<keyword evidence="1" id="KW-0812">Transmembrane</keyword>
<dbReference type="OrthoDB" id="10330526at2759"/>
<evidence type="ECO:0000313" key="2">
    <source>
        <dbReference type="Proteomes" id="UP001165740"/>
    </source>
</evidence>
<sequence>MNGTGTKKCNPQAWGDDCSKSCIHCADECNQVTGSCTKCLSGYKDPVLHCSKECDKFEFGADCIGDCKTKCGMDIDCINRVTGQCPEEQGFAWYLIITLLSVILFAGIVYYVVTKKQSTKNLVLNGSKTLTASKSKLNEKGTMGNQSDDV</sequence>
<dbReference type="AlphaFoldDB" id="A0A9W2ZCE3"/>
<dbReference type="Gene3D" id="2.170.300.10">
    <property type="entry name" value="Tie2 ligand-binding domain superfamily"/>
    <property type="match status" value="1"/>
</dbReference>
<feature type="transmembrane region" description="Helical" evidence="1">
    <location>
        <begin position="91"/>
        <end position="113"/>
    </location>
</feature>
<reference evidence="3" key="1">
    <citation type="submission" date="2025-08" db="UniProtKB">
        <authorList>
            <consortium name="RefSeq"/>
        </authorList>
    </citation>
    <scope>IDENTIFICATION</scope>
</reference>
<name>A0A9W2ZCE3_BIOGL</name>
<keyword evidence="1" id="KW-0472">Membrane</keyword>
<keyword evidence="1" id="KW-1133">Transmembrane helix</keyword>
<gene>
    <name evidence="3" type="primary">LOC129923879</name>
</gene>
<evidence type="ECO:0000313" key="3">
    <source>
        <dbReference type="RefSeq" id="XP_055872642.1"/>
    </source>
</evidence>
<organism evidence="2 3">
    <name type="scientific">Biomphalaria glabrata</name>
    <name type="common">Bloodfluke planorb</name>
    <name type="synonym">Freshwater snail</name>
    <dbReference type="NCBI Taxonomy" id="6526"/>
    <lineage>
        <taxon>Eukaryota</taxon>
        <taxon>Metazoa</taxon>
        <taxon>Spiralia</taxon>
        <taxon>Lophotrochozoa</taxon>
        <taxon>Mollusca</taxon>
        <taxon>Gastropoda</taxon>
        <taxon>Heterobranchia</taxon>
        <taxon>Euthyneura</taxon>
        <taxon>Panpulmonata</taxon>
        <taxon>Hygrophila</taxon>
        <taxon>Lymnaeoidea</taxon>
        <taxon>Planorbidae</taxon>
        <taxon>Biomphalaria</taxon>
    </lineage>
</organism>
<accession>A0A9W2ZCE3</accession>
<proteinExistence type="predicted"/>
<dbReference type="Proteomes" id="UP001165740">
    <property type="component" value="Chromosome 18"/>
</dbReference>
<dbReference type="GeneID" id="129923879"/>
<dbReference type="RefSeq" id="XP_055872642.1">
    <property type="nucleotide sequence ID" value="XM_056016667.1"/>
</dbReference>